<evidence type="ECO:0000256" key="4">
    <source>
        <dbReference type="ARBA" id="ARBA00023159"/>
    </source>
</evidence>
<keyword evidence="4" id="KW-0010">Activator</keyword>
<dbReference type="Proteomes" id="UP000194236">
    <property type="component" value="Unassembled WGS sequence"/>
</dbReference>
<evidence type="ECO:0000256" key="1">
    <source>
        <dbReference type="ARBA" id="ARBA00004123"/>
    </source>
</evidence>
<dbReference type="Pfam" id="PF00583">
    <property type="entry name" value="Acetyltransf_1"/>
    <property type="match status" value="1"/>
</dbReference>
<keyword evidence="11" id="KW-1185">Reference proteome</keyword>
<evidence type="ECO:0000259" key="8">
    <source>
        <dbReference type="PROSITE" id="PS50014"/>
    </source>
</evidence>
<evidence type="ECO:0000256" key="6">
    <source>
        <dbReference type="PROSITE-ProRule" id="PRU00035"/>
    </source>
</evidence>
<evidence type="ECO:0000256" key="5">
    <source>
        <dbReference type="ARBA" id="ARBA00023242"/>
    </source>
</evidence>
<dbReference type="AlphaFoldDB" id="A0A1Y3BKK4"/>
<keyword evidence="5" id="KW-0539">Nucleus</keyword>
<dbReference type="PANTHER" id="PTHR45750:SF3">
    <property type="entry name" value="HISTONE ACETYLTRANSFERASE"/>
    <property type="match status" value="1"/>
</dbReference>
<proteinExistence type="inferred from homology"/>
<feature type="domain" description="N-acetyltransferase" evidence="9">
    <location>
        <begin position="72"/>
        <end position="220"/>
    </location>
</feature>
<comment type="caution">
    <text evidence="10">The sequence shown here is derived from an EMBL/GenBank/DDBJ whole genome shotgun (WGS) entry which is preliminary data.</text>
</comment>
<dbReference type="InterPro" id="IPR001487">
    <property type="entry name" value="Bromodomain"/>
</dbReference>
<dbReference type="SUPFAM" id="SSF55729">
    <property type="entry name" value="Acyl-CoA N-acyltransferases (Nat)"/>
    <property type="match status" value="1"/>
</dbReference>
<dbReference type="PRINTS" id="PR00503">
    <property type="entry name" value="BROMODOMAIN"/>
</dbReference>
<dbReference type="CDD" id="cd05509">
    <property type="entry name" value="Bromo_gcn5_like"/>
    <property type="match status" value="1"/>
</dbReference>
<evidence type="ECO:0000259" key="9">
    <source>
        <dbReference type="PROSITE" id="PS51186"/>
    </source>
</evidence>
<comment type="similarity">
    <text evidence="2">Belongs to the acetyltransferase family. GCN5 subfamily.</text>
</comment>
<keyword evidence="3 6" id="KW-0103">Bromodomain</keyword>
<dbReference type="GO" id="GO:0140672">
    <property type="term" value="C:ATAC complex"/>
    <property type="evidence" value="ECO:0007669"/>
    <property type="project" value="TreeGrafter"/>
</dbReference>
<dbReference type="SMART" id="SM00297">
    <property type="entry name" value="BROMO"/>
    <property type="match status" value="1"/>
</dbReference>
<dbReference type="GO" id="GO:0045944">
    <property type="term" value="P:positive regulation of transcription by RNA polymerase II"/>
    <property type="evidence" value="ECO:0007669"/>
    <property type="project" value="TreeGrafter"/>
</dbReference>
<dbReference type="GO" id="GO:0005634">
    <property type="term" value="C:nucleus"/>
    <property type="evidence" value="ECO:0007669"/>
    <property type="project" value="UniProtKB-SubCell"/>
</dbReference>
<reference evidence="10 11" key="1">
    <citation type="submission" date="2017-03" db="EMBL/GenBank/DDBJ databases">
        <title>Genome Survey of Euroglyphus maynei.</title>
        <authorList>
            <person name="Arlian L.G."/>
            <person name="Morgan M.S."/>
            <person name="Rider S.D."/>
        </authorList>
    </citation>
    <scope>NUCLEOTIDE SEQUENCE [LARGE SCALE GENOMIC DNA]</scope>
    <source>
        <strain evidence="10">Arlian Lab</strain>
        <tissue evidence="10">Whole body</tissue>
    </source>
</reference>
<evidence type="ECO:0000256" key="7">
    <source>
        <dbReference type="SAM" id="MobiDB-lite"/>
    </source>
</evidence>
<accession>A0A1Y3BKK4</accession>
<dbReference type="PANTHER" id="PTHR45750">
    <property type="entry name" value="GH11602P"/>
    <property type="match status" value="1"/>
</dbReference>
<dbReference type="Pfam" id="PF00439">
    <property type="entry name" value="Bromodomain"/>
    <property type="match status" value="1"/>
</dbReference>
<comment type="subcellular location">
    <subcellularLocation>
        <location evidence="1">Nucleus</location>
    </subcellularLocation>
</comment>
<evidence type="ECO:0000256" key="3">
    <source>
        <dbReference type="ARBA" id="ARBA00023117"/>
    </source>
</evidence>
<dbReference type="InterPro" id="IPR036427">
    <property type="entry name" value="Bromodomain-like_sf"/>
</dbReference>
<feature type="domain" description="Bromo" evidence="8">
    <location>
        <begin position="307"/>
        <end position="377"/>
    </location>
</feature>
<protein>
    <submittedName>
        <fullName evidence="10">Histone acetyltransferase KAT2B-like protein</fullName>
    </submittedName>
</protein>
<dbReference type="EMBL" id="MUJZ01018740">
    <property type="protein sequence ID" value="OTF80333.1"/>
    <property type="molecule type" value="Genomic_DNA"/>
</dbReference>
<dbReference type="PROSITE" id="PS51186">
    <property type="entry name" value="GNAT"/>
    <property type="match status" value="1"/>
</dbReference>
<dbReference type="InterPro" id="IPR000182">
    <property type="entry name" value="GNAT_dom"/>
</dbReference>
<dbReference type="OrthoDB" id="1937912at2759"/>
<sequence>MESIGYGLESLRPNMEFHRLLYTSFVTNVNTNMLTDMLSFLIGHTPQHDSLFGLDSTSGGTVQFVLVNNQFMKKWDERYKQWLICIQNVFSYQLPRMGKDYITRLVFDPRHLTLALIKNGYRAIGGITFRPFTSQGFSEIVFCAVSSDEQVKGYGTRMMNHLKDYHLSQGIYYFLTYADSYAIGYFKKLGFTKYVTLQKERYHGFIKEYDGATLMECRLDPRLSYNSLGQVLIMQRSIVQKMIEMKQKTNQSKTFSYKFTGDHRIVPLSFIQRKNRTNIKFDTNDVDFNDHSKDLYQTLKSIMDKLESHDDSWPFIGPVDEIEAPHYYDVIPYPMDLSTISQRLKRHYYVNVHLFHCDVKRIFFNCRTFNSEDTEYFKMANTLERYYFSLIKEHGLFVKSLRDEHQMIVSLKHRDHDRHQQSSSSSSMIHDSNSEI</sequence>
<dbReference type="InterPro" id="IPR037800">
    <property type="entry name" value="GCN5"/>
</dbReference>
<keyword evidence="10" id="KW-0808">Transferase</keyword>
<evidence type="ECO:0000256" key="2">
    <source>
        <dbReference type="ARBA" id="ARBA00008607"/>
    </source>
</evidence>
<feature type="region of interest" description="Disordered" evidence="7">
    <location>
        <begin position="413"/>
        <end position="436"/>
    </location>
</feature>
<dbReference type="PROSITE" id="PS50014">
    <property type="entry name" value="BROMODOMAIN_2"/>
    <property type="match status" value="1"/>
</dbReference>
<organism evidence="10 11">
    <name type="scientific">Euroglyphus maynei</name>
    <name type="common">Mayne's house dust mite</name>
    <dbReference type="NCBI Taxonomy" id="6958"/>
    <lineage>
        <taxon>Eukaryota</taxon>
        <taxon>Metazoa</taxon>
        <taxon>Ecdysozoa</taxon>
        <taxon>Arthropoda</taxon>
        <taxon>Chelicerata</taxon>
        <taxon>Arachnida</taxon>
        <taxon>Acari</taxon>
        <taxon>Acariformes</taxon>
        <taxon>Sarcoptiformes</taxon>
        <taxon>Astigmata</taxon>
        <taxon>Psoroptidia</taxon>
        <taxon>Analgoidea</taxon>
        <taxon>Pyroglyphidae</taxon>
        <taxon>Pyroglyphinae</taxon>
        <taxon>Euroglyphus</taxon>
    </lineage>
</organism>
<name>A0A1Y3BKK4_EURMA</name>
<dbReference type="InterPro" id="IPR016181">
    <property type="entry name" value="Acyl_CoA_acyltransferase"/>
</dbReference>
<dbReference type="Gene3D" id="3.40.630.30">
    <property type="match status" value="1"/>
</dbReference>
<gene>
    <name evidence="10" type="ORF">BLA29_005752</name>
</gene>
<dbReference type="SUPFAM" id="SSF47370">
    <property type="entry name" value="Bromodomain"/>
    <property type="match status" value="1"/>
</dbReference>
<evidence type="ECO:0000313" key="10">
    <source>
        <dbReference type="EMBL" id="OTF80333.1"/>
    </source>
</evidence>
<dbReference type="GO" id="GO:0010484">
    <property type="term" value="F:histone H3 acetyltransferase activity"/>
    <property type="evidence" value="ECO:0007669"/>
    <property type="project" value="TreeGrafter"/>
</dbReference>
<dbReference type="Gene3D" id="1.20.920.10">
    <property type="entry name" value="Bromodomain-like"/>
    <property type="match status" value="1"/>
</dbReference>
<dbReference type="CDD" id="cd04301">
    <property type="entry name" value="NAT_SF"/>
    <property type="match status" value="1"/>
</dbReference>
<evidence type="ECO:0000313" key="11">
    <source>
        <dbReference type="Proteomes" id="UP000194236"/>
    </source>
</evidence>